<feature type="signal peptide" evidence="2">
    <location>
        <begin position="1"/>
        <end position="17"/>
    </location>
</feature>
<feature type="chain" id="PRO_5040213726" description="DUF7908 domain-containing protein" evidence="2">
    <location>
        <begin position="18"/>
        <end position="416"/>
    </location>
</feature>
<evidence type="ECO:0000313" key="5">
    <source>
        <dbReference type="Proteomes" id="UP000782241"/>
    </source>
</evidence>
<evidence type="ECO:0000259" key="3">
    <source>
        <dbReference type="Pfam" id="PF25485"/>
    </source>
</evidence>
<evidence type="ECO:0000313" key="4">
    <source>
        <dbReference type="EMBL" id="KAG5655199.1"/>
    </source>
</evidence>
<feature type="domain" description="DUF7908" evidence="3">
    <location>
        <begin position="93"/>
        <end position="215"/>
    </location>
</feature>
<dbReference type="AlphaFoldDB" id="A0A9P7KMI0"/>
<name>A0A9P7KMI0_9HYPO</name>
<feature type="region of interest" description="Disordered" evidence="1">
    <location>
        <begin position="229"/>
        <end position="251"/>
    </location>
</feature>
<dbReference type="InterPro" id="IPR057230">
    <property type="entry name" value="DUF7908"/>
</dbReference>
<accession>A0A9P7KMI0</accession>
<gene>
    <name evidence="4" type="ORF">KAF25_010933</name>
</gene>
<sequence length="416" mass="44423">MVAKTLVAAVFAAYVAAGPCKPQSLPSDIFSVTESTVATTPAQITTSGHSTTQSEAGSTSESTLIDSLTTTSFEQSTQTTEAASTTTSSGPIGEAIILQVNPQRRLAKRDTTFVGNNNPTSCDLATVFHFDSEQLLQDRVPIYYEGEGYQELTTQGTVPAGAVTRAFSITEGYLSWTNAAFGQAGFCQTPSDGKVYITFTSKPTGCQSVTLGSYKQSQCQNGQIVVDQETSSTEATKTTQEVTSSETTSQSTEVTSSANVCLAGLNDPNGQPDVESRISDCSAYNTVTVSPLASTSTVLKRRVYYQIPTAWATPQPKITKRADDPTDTTIFPTEVPSYATYCDSPSEYYEACSEAGVTAFTTTLPEPDATTTTSTSNGCGPLSKMKRGIEYLGYTLSEDWDRAIFTGVVLHERFHD</sequence>
<feature type="region of interest" description="Disordered" evidence="1">
    <location>
        <begin position="40"/>
        <end position="63"/>
    </location>
</feature>
<dbReference type="Proteomes" id="UP000782241">
    <property type="component" value="Unassembled WGS sequence"/>
</dbReference>
<organism evidence="4 5">
    <name type="scientific">Fusarium avenaceum</name>
    <dbReference type="NCBI Taxonomy" id="40199"/>
    <lineage>
        <taxon>Eukaryota</taxon>
        <taxon>Fungi</taxon>
        <taxon>Dikarya</taxon>
        <taxon>Ascomycota</taxon>
        <taxon>Pezizomycotina</taxon>
        <taxon>Sordariomycetes</taxon>
        <taxon>Hypocreomycetidae</taxon>
        <taxon>Hypocreales</taxon>
        <taxon>Nectriaceae</taxon>
        <taxon>Fusarium</taxon>
        <taxon>Fusarium tricinctum species complex</taxon>
    </lineage>
</organism>
<protein>
    <recommendedName>
        <fullName evidence="3">DUF7908 domain-containing protein</fullName>
    </recommendedName>
</protein>
<keyword evidence="5" id="KW-1185">Reference proteome</keyword>
<dbReference type="EMBL" id="JAGPUO010000033">
    <property type="protein sequence ID" value="KAG5655199.1"/>
    <property type="molecule type" value="Genomic_DNA"/>
</dbReference>
<evidence type="ECO:0000256" key="2">
    <source>
        <dbReference type="SAM" id="SignalP"/>
    </source>
</evidence>
<feature type="compositionally biased region" description="Low complexity" evidence="1">
    <location>
        <begin position="238"/>
        <end position="251"/>
    </location>
</feature>
<dbReference type="Pfam" id="PF25485">
    <property type="entry name" value="DUF7908"/>
    <property type="match status" value="1"/>
</dbReference>
<keyword evidence="2" id="KW-0732">Signal</keyword>
<evidence type="ECO:0000256" key="1">
    <source>
        <dbReference type="SAM" id="MobiDB-lite"/>
    </source>
</evidence>
<reference evidence="4" key="1">
    <citation type="submission" date="2021-04" db="EMBL/GenBank/DDBJ databases">
        <title>Draft genome of Fusarium avenaceum strain F156N33, isolated from an atmospheric sample in Virginia.</title>
        <authorList>
            <person name="Yang S."/>
            <person name="Vinatzer B.A."/>
            <person name="Coleman J."/>
        </authorList>
    </citation>
    <scope>NUCLEOTIDE SEQUENCE</scope>
    <source>
        <strain evidence="4">F156N33</strain>
    </source>
</reference>
<proteinExistence type="predicted"/>
<comment type="caution">
    <text evidence="4">The sequence shown here is derived from an EMBL/GenBank/DDBJ whole genome shotgun (WGS) entry which is preliminary data.</text>
</comment>